<dbReference type="AlphaFoldDB" id="K2P7D9"/>
<dbReference type="OrthoDB" id="9793351at2"/>
<proteinExistence type="predicted"/>
<accession>K2P7D9</accession>
<gene>
    <name evidence="1" type="ORF">QWE_24103</name>
</gene>
<dbReference type="RefSeq" id="WP_006728801.1">
    <property type="nucleotide sequence ID" value="NZ_ALJF01000028.1"/>
</dbReference>
<dbReference type="STRING" id="1156935.QWE_24103"/>
<evidence type="ECO:0008006" key="3">
    <source>
        <dbReference type="Google" id="ProtNLM"/>
    </source>
</evidence>
<dbReference type="Proteomes" id="UP000007123">
    <property type="component" value="Unassembled WGS sequence"/>
</dbReference>
<evidence type="ECO:0000313" key="1">
    <source>
        <dbReference type="EMBL" id="EKF56933.1"/>
    </source>
</evidence>
<dbReference type="eggNOG" id="COG0421">
    <property type="taxonomic scope" value="Bacteria"/>
</dbReference>
<dbReference type="PATRIC" id="fig|1156935.5.peg.4902"/>
<protein>
    <recommendedName>
        <fullName evidence="3">Spermidine synthase</fullName>
    </recommendedName>
</protein>
<comment type="caution">
    <text evidence="1">The sequence shown here is derived from an EMBL/GenBank/DDBJ whole genome shotgun (WGS) entry which is preliminary data.</text>
</comment>
<name>K2P7D9_9HYPH</name>
<evidence type="ECO:0000313" key="2">
    <source>
        <dbReference type="Proteomes" id="UP000007123"/>
    </source>
</evidence>
<keyword evidence="2" id="KW-1185">Reference proteome</keyword>
<sequence length="238" mass="25933">MSRFFKELDYRPTPLGALTLRWRIDPASGGEIYEIKLGDDFLMSSMFTESEKALATIALDQPGIGSDLDVVVGGLGLGFTAATTLKDPRVRSLLVIDALPEVIGWHVEGLLPLSGAVAGDPRTRLIAGNFFDMAKKGESFDPEHPARRFDAILLDVDHSPSKALHPSNLEFYTADGLSGLLEQLKPGGVFALWSNEPPEEGFTRVLGQVFAQARAEEVRFHNPIQGNETVQAVYIAQV</sequence>
<dbReference type="SUPFAM" id="SSF53335">
    <property type="entry name" value="S-adenosyl-L-methionine-dependent methyltransferases"/>
    <property type="match status" value="1"/>
</dbReference>
<dbReference type="Gene3D" id="3.40.50.150">
    <property type="entry name" value="Vaccinia Virus protein VP39"/>
    <property type="match status" value="1"/>
</dbReference>
<reference evidence="1 2" key="1">
    <citation type="journal article" date="2012" name="J. Bacteriol.">
        <title>Draft Genome Sequence of Agrobacterium albertimagni Strain AOL15.</title>
        <authorList>
            <person name="Trimble W.L."/>
            <person name="Phung le T."/>
            <person name="Meyer F."/>
            <person name="Gilbert J.A."/>
            <person name="Silver S."/>
        </authorList>
    </citation>
    <scope>NUCLEOTIDE SEQUENCE [LARGE SCALE GENOMIC DNA]</scope>
    <source>
        <strain evidence="1 2">AOL15</strain>
    </source>
</reference>
<dbReference type="EMBL" id="ALJF01000028">
    <property type="protein sequence ID" value="EKF56933.1"/>
    <property type="molecule type" value="Genomic_DNA"/>
</dbReference>
<dbReference type="InterPro" id="IPR029063">
    <property type="entry name" value="SAM-dependent_MTases_sf"/>
</dbReference>
<organism evidence="1 2">
    <name type="scientific">Agrobacterium albertimagni AOL15</name>
    <dbReference type="NCBI Taxonomy" id="1156935"/>
    <lineage>
        <taxon>Bacteria</taxon>
        <taxon>Pseudomonadati</taxon>
        <taxon>Pseudomonadota</taxon>
        <taxon>Alphaproteobacteria</taxon>
        <taxon>Hyphomicrobiales</taxon>
        <taxon>Rhizobiaceae</taxon>
        <taxon>Rhizobium/Agrobacterium group</taxon>
        <taxon>Agrobacterium</taxon>
    </lineage>
</organism>